<organism evidence="1 2">
    <name type="scientific">Rouxiella badensis</name>
    <dbReference type="NCBI Taxonomy" id="1646377"/>
    <lineage>
        <taxon>Bacteria</taxon>
        <taxon>Pseudomonadati</taxon>
        <taxon>Pseudomonadota</taxon>
        <taxon>Gammaproteobacteria</taxon>
        <taxon>Enterobacterales</taxon>
        <taxon>Yersiniaceae</taxon>
        <taxon>Rouxiella</taxon>
    </lineage>
</organism>
<name>A0A1X0WGG0_9GAMM</name>
<reference evidence="1 2" key="1">
    <citation type="journal article" date="2017" name="Int. J. Syst. Evol. Microbiol.">
        <title>Rouxiella badensis sp. nov. and Rouxiella silvae sp. nov. isolated from peat bog soil in Germany and emendation of the genus description.</title>
        <authorList>
            <person name="Le Fleche-Mateos A."/>
            <person name="Kugler J.H."/>
            <person name="Hansen S.H."/>
            <person name="Syldatk C."/>
            <person name="Hausmann R."/>
            <person name="Lomprez F."/>
            <person name="Vandenbogaert M."/>
            <person name="Manuguerra J.C."/>
            <person name="Grimont P.A."/>
        </authorList>
    </citation>
    <scope>NUCLEOTIDE SEQUENCE [LARGE SCALE GENOMIC DNA]</scope>
    <source>
        <strain evidence="1 2">DSM 100043</strain>
    </source>
</reference>
<proteinExistence type="predicted"/>
<sequence>MQVSRKVKTGNSDTPVSCRVAGAKSKEADCQLQLLPLSGGDIDENAMVSGLRGYYTALTRFLNLSH</sequence>
<gene>
    <name evidence="1" type="ORF">BS640_09350</name>
</gene>
<dbReference type="Proteomes" id="UP000192536">
    <property type="component" value="Unassembled WGS sequence"/>
</dbReference>
<accession>A0A1X0WGG0</accession>
<dbReference type="STRING" id="1646377.BS640_09350"/>
<protein>
    <submittedName>
        <fullName evidence="1">Uncharacterized protein</fullName>
    </submittedName>
</protein>
<dbReference type="AlphaFoldDB" id="A0A1X0WGG0"/>
<evidence type="ECO:0000313" key="2">
    <source>
        <dbReference type="Proteomes" id="UP000192536"/>
    </source>
</evidence>
<evidence type="ECO:0000313" key="1">
    <source>
        <dbReference type="EMBL" id="ORJ25849.1"/>
    </source>
</evidence>
<dbReference type="EMBL" id="MRWE01000012">
    <property type="protein sequence ID" value="ORJ25849.1"/>
    <property type="molecule type" value="Genomic_DNA"/>
</dbReference>
<comment type="caution">
    <text evidence="1">The sequence shown here is derived from an EMBL/GenBank/DDBJ whole genome shotgun (WGS) entry which is preliminary data.</text>
</comment>
<keyword evidence="2" id="KW-1185">Reference proteome</keyword>